<dbReference type="EMBL" id="KV429012">
    <property type="protein sequence ID" value="KZT31004.1"/>
    <property type="molecule type" value="Genomic_DNA"/>
</dbReference>
<proteinExistence type="predicted"/>
<gene>
    <name evidence="1" type="ORF">SISSUDRAFT_1056639</name>
</gene>
<protein>
    <recommendedName>
        <fullName evidence="3">F-box domain-containing protein</fullName>
    </recommendedName>
</protein>
<dbReference type="AlphaFoldDB" id="A0A165WD36"/>
<evidence type="ECO:0000313" key="2">
    <source>
        <dbReference type="Proteomes" id="UP000076798"/>
    </source>
</evidence>
<evidence type="ECO:0000313" key="1">
    <source>
        <dbReference type="EMBL" id="KZT31004.1"/>
    </source>
</evidence>
<evidence type="ECO:0008006" key="3">
    <source>
        <dbReference type="Google" id="ProtNLM"/>
    </source>
</evidence>
<name>A0A165WD36_9AGAM</name>
<sequence length="272" mass="30454">MNICIDNSRKTLAMLQSMPQAEDITLVGSISITDVPAPRQIHSVVFESCHRFEVRNMVSLSVRRLMSTIRLPLLRTLVLQEYVTEDDLRLVPTAIPSAMASILGPCSAPTSLFVEIYPKRIIMRTEGEPAVHYVSDWRRLHSVPLGDRRILDTASAMISSLSTRSGIRPVRLWIHNGVRGPADVSVLPHGLPPGGLRAMNLTILFIRVFQSYPEVDTLELSGYIEQPLFAVRCGTLLHLSHLVIRNLAVPVTVPMYIIDRIRLSRDLELHIA</sequence>
<accession>A0A165WD36</accession>
<dbReference type="Proteomes" id="UP000076798">
    <property type="component" value="Unassembled WGS sequence"/>
</dbReference>
<reference evidence="1 2" key="1">
    <citation type="journal article" date="2016" name="Mol. Biol. Evol.">
        <title>Comparative Genomics of Early-Diverging Mushroom-Forming Fungi Provides Insights into the Origins of Lignocellulose Decay Capabilities.</title>
        <authorList>
            <person name="Nagy L.G."/>
            <person name="Riley R."/>
            <person name="Tritt A."/>
            <person name="Adam C."/>
            <person name="Daum C."/>
            <person name="Floudas D."/>
            <person name="Sun H."/>
            <person name="Yadav J.S."/>
            <person name="Pangilinan J."/>
            <person name="Larsson K.H."/>
            <person name="Matsuura K."/>
            <person name="Barry K."/>
            <person name="Labutti K."/>
            <person name="Kuo R."/>
            <person name="Ohm R.A."/>
            <person name="Bhattacharya S.S."/>
            <person name="Shirouzu T."/>
            <person name="Yoshinaga Y."/>
            <person name="Martin F.M."/>
            <person name="Grigoriev I.V."/>
            <person name="Hibbett D.S."/>
        </authorList>
    </citation>
    <scope>NUCLEOTIDE SEQUENCE [LARGE SCALE GENOMIC DNA]</scope>
    <source>
        <strain evidence="1 2">HHB10207 ss-3</strain>
    </source>
</reference>
<keyword evidence="2" id="KW-1185">Reference proteome</keyword>
<organism evidence="1 2">
    <name type="scientific">Sistotremastrum suecicum HHB10207 ss-3</name>
    <dbReference type="NCBI Taxonomy" id="1314776"/>
    <lineage>
        <taxon>Eukaryota</taxon>
        <taxon>Fungi</taxon>
        <taxon>Dikarya</taxon>
        <taxon>Basidiomycota</taxon>
        <taxon>Agaricomycotina</taxon>
        <taxon>Agaricomycetes</taxon>
        <taxon>Sistotremastrales</taxon>
        <taxon>Sistotremastraceae</taxon>
        <taxon>Sistotremastrum</taxon>
    </lineage>
</organism>